<sequence>MQTLRQELTDRDREIARKDEESEREKQALRQELTRKETELTGKEAEVTRAEETIRREQQQIQEMRQRETELVQAKDREMALLQQQLGEKHSYTCQVSGPGLTSATVNHPTHVLVQPSDYSPTLYSNTAKVTARLEPVSETAPTTPSRINLQVAMTSPSQYEVSYTPVSRGQHKLHVQVNDREINGSPFTVTVYPDPRQLGHPVSVYTSLSGPYGMTFNKDNDIIVTESNGDTLSIIDAQRKNVRKFHGAISDSPKGVAIDGVGNIYVTSKNKLQKFSGTGALIKRIGRTGRSDGEFADPRAVTVHNDQLYVCDIYNHRIQVFDLDLNFVRSIGLHGEGREEFDEPQDVWFDTAGNMYVAEWGNGRIQVLDWNCKFKHEFGREGSRPSGLTIADRYVYVSDLSGHYIAIYDTSGQFVAAFGRDGTKEGEFQGLRGINTCVDGFIHVCDSGNNRIQSF</sequence>
<name>A0AA35XKB9_GEOBA</name>
<reference evidence="8" key="1">
    <citation type="submission" date="2023-03" db="EMBL/GenBank/DDBJ databases">
        <authorList>
            <person name="Steffen K."/>
            <person name="Cardenas P."/>
        </authorList>
    </citation>
    <scope>NUCLEOTIDE SEQUENCE</scope>
</reference>
<dbReference type="PANTHER" id="PTHR24104">
    <property type="entry name" value="E3 UBIQUITIN-PROTEIN LIGASE NHLRC1-RELATED"/>
    <property type="match status" value="1"/>
</dbReference>
<organism evidence="8 9">
    <name type="scientific">Geodia barretti</name>
    <name type="common">Barrett's horny sponge</name>
    <dbReference type="NCBI Taxonomy" id="519541"/>
    <lineage>
        <taxon>Eukaryota</taxon>
        <taxon>Metazoa</taxon>
        <taxon>Porifera</taxon>
        <taxon>Demospongiae</taxon>
        <taxon>Heteroscleromorpha</taxon>
        <taxon>Tetractinellida</taxon>
        <taxon>Astrophorina</taxon>
        <taxon>Geodiidae</taxon>
        <taxon>Geodia</taxon>
    </lineage>
</organism>
<evidence type="ECO:0000256" key="7">
    <source>
        <dbReference type="SAM" id="MobiDB-lite"/>
    </source>
</evidence>
<dbReference type="InterPro" id="IPR017868">
    <property type="entry name" value="Filamin/ABP280_repeat-like"/>
</dbReference>
<comment type="caution">
    <text evidence="8">The sequence shown here is derived from an EMBL/GenBank/DDBJ whole genome shotgun (WGS) entry which is preliminary data.</text>
</comment>
<feature type="repeat" description="Filamin" evidence="5">
    <location>
        <begin position="95"/>
        <end position="192"/>
    </location>
</feature>
<dbReference type="InterPro" id="IPR010620">
    <property type="entry name" value="SBBP_repeat"/>
</dbReference>
<dbReference type="Gene3D" id="2.120.10.30">
    <property type="entry name" value="TolB, C-terminal domain"/>
    <property type="match status" value="2"/>
</dbReference>
<dbReference type="Gene3D" id="2.40.10.500">
    <property type="match status" value="1"/>
</dbReference>
<dbReference type="Pfam" id="PF17170">
    <property type="entry name" value="DUF5128"/>
    <property type="match status" value="1"/>
</dbReference>
<evidence type="ECO:0000256" key="1">
    <source>
        <dbReference type="ARBA" id="ARBA00022723"/>
    </source>
</evidence>
<dbReference type="SMART" id="SM00557">
    <property type="entry name" value="IG_FLMN"/>
    <property type="match status" value="1"/>
</dbReference>
<dbReference type="GO" id="GO:0008270">
    <property type="term" value="F:zinc ion binding"/>
    <property type="evidence" value="ECO:0007669"/>
    <property type="project" value="UniProtKB-KW"/>
</dbReference>
<gene>
    <name evidence="8" type="ORF">GBAR_LOCUS29612</name>
</gene>
<dbReference type="CDD" id="cd05819">
    <property type="entry name" value="NHL"/>
    <property type="match status" value="1"/>
</dbReference>
<dbReference type="SUPFAM" id="SSF101898">
    <property type="entry name" value="NHL repeat"/>
    <property type="match status" value="1"/>
</dbReference>
<dbReference type="Pfam" id="PF00630">
    <property type="entry name" value="Filamin"/>
    <property type="match status" value="1"/>
</dbReference>
<feature type="compositionally biased region" description="Basic and acidic residues" evidence="7">
    <location>
        <begin position="7"/>
        <end position="50"/>
    </location>
</feature>
<accession>A0AA35XKB9</accession>
<feature type="repeat" description="NHL" evidence="6">
    <location>
        <begin position="329"/>
        <end position="372"/>
    </location>
</feature>
<dbReference type="PROSITE" id="PS51125">
    <property type="entry name" value="NHL"/>
    <property type="match status" value="2"/>
</dbReference>
<keyword evidence="3" id="KW-0863">Zinc-finger</keyword>
<dbReference type="GO" id="GO:0000209">
    <property type="term" value="P:protein polyubiquitination"/>
    <property type="evidence" value="ECO:0007669"/>
    <property type="project" value="TreeGrafter"/>
</dbReference>
<dbReference type="InterPro" id="IPR001298">
    <property type="entry name" value="Filamin/ABP280_rpt"/>
</dbReference>
<evidence type="ECO:0000313" key="9">
    <source>
        <dbReference type="Proteomes" id="UP001174909"/>
    </source>
</evidence>
<dbReference type="InterPro" id="IPR050952">
    <property type="entry name" value="TRIM-NHL_E3_ligases"/>
</dbReference>
<evidence type="ECO:0000256" key="4">
    <source>
        <dbReference type="ARBA" id="ARBA00022833"/>
    </source>
</evidence>
<keyword evidence="4" id="KW-0862">Zinc</keyword>
<evidence type="ECO:0000256" key="5">
    <source>
        <dbReference type="PROSITE-ProRule" id="PRU00087"/>
    </source>
</evidence>
<keyword evidence="2" id="KW-0677">Repeat</keyword>
<keyword evidence="9" id="KW-1185">Reference proteome</keyword>
<evidence type="ECO:0000256" key="2">
    <source>
        <dbReference type="ARBA" id="ARBA00022737"/>
    </source>
</evidence>
<keyword evidence="1" id="KW-0479">Metal-binding</keyword>
<dbReference type="EMBL" id="CASHTH010004158">
    <property type="protein sequence ID" value="CAI8054207.1"/>
    <property type="molecule type" value="Genomic_DNA"/>
</dbReference>
<dbReference type="GO" id="GO:0043161">
    <property type="term" value="P:proteasome-mediated ubiquitin-dependent protein catabolic process"/>
    <property type="evidence" value="ECO:0007669"/>
    <property type="project" value="TreeGrafter"/>
</dbReference>
<dbReference type="CDD" id="cd22249">
    <property type="entry name" value="UDM1_RNF168_RNF169-like"/>
    <property type="match status" value="1"/>
</dbReference>
<protein>
    <submittedName>
        <fullName evidence="8">E3 ubiquitin-protein ligase TRIM71</fullName>
    </submittedName>
</protein>
<dbReference type="Gene3D" id="2.60.40.10">
    <property type="entry name" value="Immunoglobulins"/>
    <property type="match status" value="1"/>
</dbReference>
<dbReference type="PANTHER" id="PTHR24104:SF25">
    <property type="entry name" value="PROTEIN LIN-41"/>
    <property type="match status" value="1"/>
</dbReference>
<dbReference type="InterPro" id="IPR013783">
    <property type="entry name" value="Ig-like_fold"/>
</dbReference>
<dbReference type="InterPro" id="IPR014756">
    <property type="entry name" value="Ig_E-set"/>
</dbReference>
<dbReference type="GO" id="GO:0005737">
    <property type="term" value="C:cytoplasm"/>
    <property type="evidence" value="ECO:0007669"/>
    <property type="project" value="UniProtKB-SubCell"/>
</dbReference>
<dbReference type="PROSITE" id="PS50194">
    <property type="entry name" value="FILAMIN_REPEAT"/>
    <property type="match status" value="1"/>
</dbReference>
<proteinExistence type="predicted"/>
<dbReference type="GO" id="GO:0061630">
    <property type="term" value="F:ubiquitin protein ligase activity"/>
    <property type="evidence" value="ECO:0007669"/>
    <property type="project" value="TreeGrafter"/>
</dbReference>
<feature type="repeat" description="NHL" evidence="6">
    <location>
        <begin position="283"/>
        <end position="325"/>
    </location>
</feature>
<feature type="region of interest" description="Disordered" evidence="7">
    <location>
        <begin position="1"/>
        <end position="50"/>
    </location>
</feature>
<dbReference type="Proteomes" id="UP001174909">
    <property type="component" value="Unassembled WGS sequence"/>
</dbReference>
<dbReference type="InterPro" id="IPR011042">
    <property type="entry name" value="6-blade_b-propeller_TolB-like"/>
</dbReference>
<evidence type="ECO:0000256" key="3">
    <source>
        <dbReference type="ARBA" id="ARBA00022771"/>
    </source>
</evidence>
<evidence type="ECO:0000313" key="8">
    <source>
        <dbReference type="EMBL" id="CAI8054207.1"/>
    </source>
</evidence>
<dbReference type="SUPFAM" id="SSF81296">
    <property type="entry name" value="E set domains"/>
    <property type="match status" value="1"/>
</dbReference>
<dbReference type="InterPro" id="IPR001258">
    <property type="entry name" value="NHL_repeat"/>
</dbReference>
<dbReference type="AlphaFoldDB" id="A0AA35XKB9"/>
<dbReference type="Pfam" id="PF06739">
    <property type="entry name" value="SBBP"/>
    <property type="match status" value="1"/>
</dbReference>
<evidence type="ECO:0000256" key="6">
    <source>
        <dbReference type="PROSITE-ProRule" id="PRU00504"/>
    </source>
</evidence>